<evidence type="ECO:0000313" key="3">
    <source>
        <dbReference type="Proteomes" id="UP001604277"/>
    </source>
</evidence>
<gene>
    <name evidence="2" type="ORF">Fot_03811</name>
</gene>
<sequence>MKDRVILSFGYFRPLVFLGRVSKRDGSNRITLEILSSDGTTFDKSVIKWSKKWVSPIAVFASSEGALGAKLENVGIHFSSSSSSVNDIKEEPPSQLGKGPSKGLRGPRLNLPWRLLGRDWKVRKGKKMEKTMMLVAYCWGRTSEGKNGEINGRASRSDTFAKLEERSVARKGERINGSLMMKLKV</sequence>
<dbReference type="Proteomes" id="UP001604277">
    <property type="component" value="Unassembled WGS sequence"/>
</dbReference>
<evidence type="ECO:0000313" key="2">
    <source>
        <dbReference type="EMBL" id="KAL2559072.1"/>
    </source>
</evidence>
<evidence type="ECO:0000256" key="1">
    <source>
        <dbReference type="SAM" id="MobiDB-lite"/>
    </source>
</evidence>
<keyword evidence="3" id="KW-1185">Reference proteome</keyword>
<organism evidence="2 3">
    <name type="scientific">Forsythia ovata</name>
    <dbReference type="NCBI Taxonomy" id="205694"/>
    <lineage>
        <taxon>Eukaryota</taxon>
        <taxon>Viridiplantae</taxon>
        <taxon>Streptophyta</taxon>
        <taxon>Embryophyta</taxon>
        <taxon>Tracheophyta</taxon>
        <taxon>Spermatophyta</taxon>
        <taxon>Magnoliopsida</taxon>
        <taxon>eudicotyledons</taxon>
        <taxon>Gunneridae</taxon>
        <taxon>Pentapetalae</taxon>
        <taxon>asterids</taxon>
        <taxon>lamiids</taxon>
        <taxon>Lamiales</taxon>
        <taxon>Oleaceae</taxon>
        <taxon>Forsythieae</taxon>
        <taxon>Forsythia</taxon>
    </lineage>
</organism>
<comment type="caution">
    <text evidence="2">The sequence shown here is derived from an EMBL/GenBank/DDBJ whole genome shotgun (WGS) entry which is preliminary data.</text>
</comment>
<protein>
    <submittedName>
        <fullName evidence="2">Uncharacterized protein</fullName>
    </submittedName>
</protein>
<dbReference type="EMBL" id="JBFOLJ010000001">
    <property type="protein sequence ID" value="KAL2559072.1"/>
    <property type="molecule type" value="Genomic_DNA"/>
</dbReference>
<name>A0ABD1XAU7_9LAMI</name>
<dbReference type="AlphaFoldDB" id="A0ABD1XAU7"/>
<feature type="region of interest" description="Disordered" evidence="1">
    <location>
        <begin position="80"/>
        <end position="105"/>
    </location>
</feature>
<accession>A0ABD1XAU7</accession>
<reference evidence="3" key="1">
    <citation type="submission" date="2024-07" db="EMBL/GenBank/DDBJ databases">
        <title>Two chromosome-level genome assemblies of Korean endemic species Abeliophyllum distichum and Forsythia ovata (Oleaceae).</title>
        <authorList>
            <person name="Jang H."/>
        </authorList>
    </citation>
    <scope>NUCLEOTIDE SEQUENCE [LARGE SCALE GENOMIC DNA]</scope>
</reference>
<proteinExistence type="predicted"/>